<comment type="cofactor">
    <cofactor evidence="1">
        <name>Co(2+)</name>
        <dbReference type="ChEBI" id="CHEBI:48828"/>
    </cofactor>
</comment>
<protein>
    <submittedName>
        <fullName evidence="9">Peptidase</fullName>
    </submittedName>
</protein>
<dbReference type="PANTHER" id="PTHR43808">
    <property type="entry name" value="ACETYLORNITHINE DEACETYLASE"/>
    <property type="match status" value="1"/>
</dbReference>
<comment type="similarity">
    <text evidence="3">Belongs to the peptidase M20A family.</text>
</comment>
<feature type="domain" description="Peptidase M20 dimerisation" evidence="8">
    <location>
        <begin position="203"/>
        <end position="315"/>
    </location>
</feature>
<evidence type="ECO:0000256" key="3">
    <source>
        <dbReference type="ARBA" id="ARBA00006247"/>
    </source>
</evidence>
<dbReference type="InterPro" id="IPR002933">
    <property type="entry name" value="Peptidase_M20"/>
</dbReference>
<keyword evidence="4" id="KW-0479">Metal-binding</keyword>
<evidence type="ECO:0000256" key="1">
    <source>
        <dbReference type="ARBA" id="ARBA00001941"/>
    </source>
</evidence>
<keyword evidence="6" id="KW-0862">Zinc</keyword>
<dbReference type="NCBIfam" id="NF005373">
    <property type="entry name" value="PRK06915.1"/>
    <property type="match status" value="1"/>
</dbReference>
<dbReference type="AlphaFoldDB" id="A0A6A8LKU9"/>
<dbReference type="Pfam" id="PF07687">
    <property type="entry name" value="M20_dimer"/>
    <property type="match status" value="1"/>
</dbReference>
<dbReference type="InterPro" id="IPR033687">
    <property type="entry name" value="YodQ-like"/>
</dbReference>
<proteinExistence type="inferred from homology"/>
<sequence length="435" mass="47651">MSMDQLEKKVTEWAEENTAKAVSLLKRLIGEKSTFGHEFNAQAVVLEKLRQFDMDIDVWEPSVKQLKEHPYFVSEREDFHESPNITAVKKGAGGGRSLILNGHIDVVPEGNPAAWTYEPFTAVEKDGKVYGRGSTDMKGGNTALLFALEALEACGITLKGDVLFQSVVDEECGGAGTLAAVMRGYKADGALIPEPTNLKLFVKQQGSMWFRITVRGLSAHGGTRYEGVSAIEKSLHVITALKELEHVRNTRIKDPLYRDVPIPVPINIGTVQGGTWPSSVADRVVIEGRCGIAPDETPEAVKEELASWLKDLEYRDEWFKHHPAEIEWFGAQWLPNDLPDEHPLISALESSFEKMKGAKPVREASPWGTDGGLLQHAGQTPVIVFGPGEVKAAHQANEYIEVRALIDAVKIISLFIMEWCGVADGGDGADKGTEG</sequence>
<dbReference type="InterPro" id="IPR011650">
    <property type="entry name" value="Peptidase_M20_dimer"/>
</dbReference>
<evidence type="ECO:0000256" key="6">
    <source>
        <dbReference type="ARBA" id="ARBA00022833"/>
    </source>
</evidence>
<dbReference type="Gene3D" id="3.30.70.360">
    <property type="match status" value="1"/>
</dbReference>
<accession>A0A6A8LKU9</accession>
<evidence type="ECO:0000256" key="4">
    <source>
        <dbReference type="ARBA" id="ARBA00022723"/>
    </source>
</evidence>
<comment type="cofactor">
    <cofactor evidence="2">
        <name>Zn(2+)</name>
        <dbReference type="ChEBI" id="CHEBI:29105"/>
    </cofactor>
</comment>
<evidence type="ECO:0000256" key="5">
    <source>
        <dbReference type="ARBA" id="ARBA00022801"/>
    </source>
</evidence>
<evidence type="ECO:0000256" key="2">
    <source>
        <dbReference type="ARBA" id="ARBA00001947"/>
    </source>
</evidence>
<keyword evidence="5" id="KW-0378">Hydrolase</keyword>
<dbReference type="SUPFAM" id="SSF55031">
    <property type="entry name" value="Bacterial exopeptidase dimerisation domain"/>
    <property type="match status" value="1"/>
</dbReference>
<gene>
    <name evidence="9" type="ORF">GKC39_10535</name>
</gene>
<dbReference type="NCBIfam" id="TIGR01910">
    <property type="entry name" value="DapE-ArgE"/>
    <property type="match status" value="1"/>
</dbReference>
<dbReference type="InterPro" id="IPR036264">
    <property type="entry name" value="Bact_exopeptidase_dim_dom"/>
</dbReference>
<dbReference type="GO" id="GO:0016787">
    <property type="term" value="F:hydrolase activity"/>
    <property type="evidence" value="ECO:0007669"/>
    <property type="project" value="UniProtKB-KW"/>
</dbReference>
<dbReference type="InterPro" id="IPR010182">
    <property type="entry name" value="ArgE/DapE"/>
</dbReference>
<dbReference type="CDD" id="cd03895">
    <property type="entry name" value="M20_ArgE_DapE-like"/>
    <property type="match status" value="1"/>
</dbReference>
<organism evidence="9">
    <name type="scientific">Bacillus velezensis</name>
    <dbReference type="NCBI Taxonomy" id="492670"/>
    <lineage>
        <taxon>Bacteria</taxon>
        <taxon>Bacillati</taxon>
        <taxon>Bacillota</taxon>
        <taxon>Bacilli</taxon>
        <taxon>Bacillales</taxon>
        <taxon>Bacillaceae</taxon>
        <taxon>Bacillus</taxon>
        <taxon>Bacillus amyloliquefaciens group</taxon>
    </lineage>
</organism>
<evidence type="ECO:0000313" key="9">
    <source>
        <dbReference type="EMBL" id="MSE02499.1"/>
    </source>
</evidence>
<evidence type="ECO:0000259" key="8">
    <source>
        <dbReference type="Pfam" id="PF07687"/>
    </source>
</evidence>
<keyword evidence="7" id="KW-0170">Cobalt</keyword>
<dbReference type="EMBL" id="WKKV01000004">
    <property type="protein sequence ID" value="MSE02499.1"/>
    <property type="molecule type" value="Genomic_DNA"/>
</dbReference>
<dbReference type="PANTHER" id="PTHR43808:SF25">
    <property type="entry name" value="PEPTIDASE M20 DIMERISATION DOMAIN-CONTAINING PROTEIN"/>
    <property type="match status" value="1"/>
</dbReference>
<reference evidence="9" key="1">
    <citation type="submission" date="2019-11" db="EMBL/GenBank/DDBJ databases">
        <title>Draft Genome Sequence of Plant Growth-Promoting Rhizosphere-Associated Bacteria.</title>
        <authorList>
            <person name="Vasilyev I.Y."/>
            <person name="Radchenko V."/>
            <person name="Ilnitskaya E.V."/>
        </authorList>
    </citation>
    <scope>NUCLEOTIDE SEQUENCE</scope>
    <source>
        <strain evidence="9">VRA_517_n</strain>
    </source>
</reference>
<dbReference type="InterPro" id="IPR050072">
    <property type="entry name" value="Peptidase_M20A"/>
</dbReference>
<comment type="caution">
    <text evidence="9">The sequence shown here is derived from an EMBL/GenBank/DDBJ whole genome shotgun (WGS) entry which is preliminary data.</text>
</comment>
<dbReference type="Pfam" id="PF01546">
    <property type="entry name" value="Peptidase_M20"/>
    <property type="match status" value="1"/>
</dbReference>
<evidence type="ECO:0000256" key="7">
    <source>
        <dbReference type="ARBA" id="ARBA00023285"/>
    </source>
</evidence>
<name>A0A6A8LKU9_BACVE</name>
<dbReference type="SUPFAM" id="SSF53187">
    <property type="entry name" value="Zn-dependent exopeptidases"/>
    <property type="match status" value="1"/>
</dbReference>
<dbReference type="Gene3D" id="3.40.630.10">
    <property type="entry name" value="Zn peptidases"/>
    <property type="match status" value="1"/>
</dbReference>
<dbReference type="GO" id="GO:0046872">
    <property type="term" value="F:metal ion binding"/>
    <property type="evidence" value="ECO:0007669"/>
    <property type="project" value="UniProtKB-KW"/>
</dbReference>